<keyword evidence="3" id="KW-0472">Membrane</keyword>
<feature type="region of interest" description="Disordered" evidence="7">
    <location>
        <begin position="38"/>
        <end position="71"/>
    </location>
</feature>
<reference evidence="8 9" key="1">
    <citation type="submission" date="2017-03" db="EMBL/GenBank/DDBJ databases">
        <title>Foreign affairs: Plasmid Transfer between Roseobacters and Rhizobia.</title>
        <authorList>
            <person name="Bartling P."/>
            <person name="Bunk B."/>
            <person name="Overmann J."/>
            <person name="Brinkmann H."/>
            <person name="Petersen J."/>
        </authorList>
    </citation>
    <scope>NUCLEOTIDE SEQUENCE [LARGE SCALE GENOMIC DNA]</scope>
    <source>
        <strain evidence="8 9">MACL11</strain>
    </source>
</reference>
<dbReference type="STRING" id="1122214.Mame_02205"/>
<dbReference type="NCBIfam" id="NF047847">
    <property type="entry name" value="SS_mature_LptM"/>
    <property type="match status" value="1"/>
</dbReference>
<dbReference type="KEGG" id="mmed:Mame_02205"/>
<keyword evidence="2" id="KW-0732">Signal</keyword>
<keyword evidence="9" id="KW-1185">Reference proteome</keyword>
<dbReference type="InterPro" id="IPR032831">
    <property type="entry name" value="LptM_cons"/>
</dbReference>
<keyword evidence="5" id="KW-0998">Cell outer membrane</keyword>
<comment type="subcellular location">
    <subcellularLocation>
        <location evidence="1">Cell outer membrane</location>
        <topology evidence="1">Lipid-anchor</topology>
    </subcellularLocation>
</comment>
<protein>
    <submittedName>
        <fullName evidence="8">Putative small periplasmic lipoprotein</fullName>
    </submittedName>
</protein>
<proteinExistence type="predicted"/>
<evidence type="ECO:0000256" key="4">
    <source>
        <dbReference type="ARBA" id="ARBA00023139"/>
    </source>
</evidence>
<sequence>MARAFAFAGPVSGSGLLMKTITIAVVALMALSLSSCGRRGPLEVPPPTPEQQARAAKTQSEPTIRLAPNDKPIVFDGSGDDVINAGPDAAVDGEPFLLDPLLN</sequence>
<keyword evidence="6 8" id="KW-0449">Lipoprotein</keyword>
<evidence type="ECO:0000256" key="6">
    <source>
        <dbReference type="ARBA" id="ARBA00023288"/>
    </source>
</evidence>
<dbReference type="Proteomes" id="UP000191135">
    <property type="component" value="Chromosome"/>
</dbReference>
<name>A0A1U9Z1L4_9HYPH</name>
<gene>
    <name evidence="8" type="ORF">Mame_02205</name>
</gene>
<keyword evidence="4" id="KW-0564">Palmitate</keyword>
<evidence type="ECO:0000313" key="9">
    <source>
        <dbReference type="Proteomes" id="UP000191135"/>
    </source>
</evidence>
<evidence type="ECO:0000256" key="5">
    <source>
        <dbReference type="ARBA" id="ARBA00023237"/>
    </source>
</evidence>
<dbReference type="EMBL" id="CP020330">
    <property type="protein sequence ID" value="AQZ51540.1"/>
    <property type="molecule type" value="Genomic_DNA"/>
</dbReference>
<evidence type="ECO:0000256" key="2">
    <source>
        <dbReference type="ARBA" id="ARBA00022729"/>
    </source>
</evidence>
<accession>A0A1U9Z1L4</accession>
<evidence type="ECO:0000256" key="3">
    <source>
        <dbReference type="ARBA" id="ARBA00023136"/>
    </source>
</evidence>
<organism evidence="8 9">
    <name type="scientific">Martelella mediterranea DSM 17316</name>
    <dbReference type="NCBI Taxonomy" id="1122214"/>
    <lineage>
        <taxon>Bacteria</taxon>
        <taxon>Pseudomonadati</taxon>
        <taxon>Pseudomonadota</taxon>
        <taxon>Alphaproteobacteria</taxon>
        <taxon>Hyphomicrobiales</taxon>
        <taxon>Aurantimonadaceae</taxon>
        <taxon>Martelella</taxon>
    </lineage>
</organism>
<dbReference type="AlphaFoldDB" id="A0A1U9Z1L4"/>
<evidence type="ECO:0000256" key="7">
    <source>
        <dbReference type="SAM" id="MobiDB-lite"/>
    </source>
</evidence>
<evidence type="ECO:0000256" key="1">
    <source>
        <dbReference type="ARBA" id="ARBA00004459"/>
    </source>
</evidence>
<evidence type="ECO:0000313" key="8">
    <source>
        <dbReference type="EMBL" id="AQZ51540.1"/>
    </source>
</evidence>